<proteinExistence type="predicted"/>
<accession>A0A1C3XL19</accession>
<gene>
    <name evidence="1" type="ORF">GA0061099_10462</name>
</gene>
<evidence type="ECO:0000313" key="1">
    <source>
        <dbReference type="EMBL" id="SCB52992.1"/>
    </source>
</evidence>
<sequence>MVGDNEPLVRTVLCRTVANTLSMGLVTGMRWLGANVPLRCSYIVAYGATIGTEAPGARSADRPMHTMSRELELGLGLN</sequence>
<reference evidence="1 2" key="1">
    <citation type="submission" date="2016-08" db="EMBL/GenBank/DDBJ databases">
        <authorList>
            <person name="Seilhamer J.J."/>
        </authorList>
    </citation>
    <scope>NUCLEOTIDE SEQUENCE [LARGE SCALE GENOMIC DNA]</scope>
    <source>
        <strain evidence="1 2">CCBAU 10071</strain>
    </source>
</reference>
<dbReference type="AlphaFoldDB" id="A0A1C3XL19"/>
<name>A0A1C3XL19_9BRAD</name>
<protein>
    <submittedName>
        <fullName evidence="1">Uncharacterized protein</fullName>
    </submittedName>
</protein>
<evidence type="ECO:0000313" key="2">
    <source>
        <dbReference type="Proteomes" id="UP000183174"/>
    </source>
</evidence>
<dbReference type="EMBL" id="FMAE01000046">
    <property type="protein sequence ID" value="SCB52992.1"/>
    <property type="molecule type" value="Genomic_DNA"/>
</dbReference>
<organism evidence="1 2">
    <name type="scientific">Bradyrhizobium yuanmingense</name>
    <dbReference type="NCBI Taxonomy" id="108015"/>
    <lineage>
        <taxon>Bacteria</taxon>
        <taxon>Pseudomonadati</taxon>
        <taxon>Pseudomonadota</taxon>
        <taxon>Alphaproteobacteria</taxon>
        <taxon>Hyphomicrobiales</taxon>
        <taxon>Nitrobacteraceae</taxon>
        <taxon>Bradyrhizobium</taxon>
    </lineage>
</organism>
<dbReference type="Proteomes" id="UP000183174">
    <property type="component" value="Unassembled WGS sequence"/>
</dbReference>